<gene>
    <name evidence="3" type="ORF">PXX05_01980</name>
</gene>
<keyword evidence="2" id="KW-1133">Transmembrane helix</keyword>
<feature type="transmembrane region" description="Helical" evidence="2">
    <location>
        <begin position="449"/>
        <end position="468"/>
    </location>
</feature>
<accession>A0ABY8ASQ0</accession>
<feature type="compositionally biased region" description="Polar residues" evidence="1">
    <location>
        <begin position="649"/>
        <end position="666"/>
    </location>
</feature>
<name>A0ABY8ASQ0_9GAMM</name>
<reference evidence="3 4" key="1">
    <citation type="submission" date="2023-02" db="EMBL/GenBank/DDBJ databases">
        <title>Genome Sequence of L. cardiaca H63T.</title>
        <authorList>
            <person name="Lopez A.E."/>
            <person name="Cianciotto N.P."/>
        </authorList>
    </citation>
    <scope>NUCLEOTIDE SEQUENCE [LARGE SCALE GENOMIC DNA]</scope>
    <source>
        <strain evidence="3 4">H63</strain>
    </source>
</reference>
<keyword evidence="2" id="KW-0812">Transmembrane</keyword>
<evidence type="ECO:0000256" key="1">
    <source>
        <dbReference type="SAM" id="MobiDB-lite"/>
    </source>
</evidence>
<proteinExistence type="predicted"/>
<organism evidence="3 4">
    <name type="scientific">Legionella cardiaca</name>
    <dbReference type="NCBI Taxonomy" id="1071983"/>
    <lineage>
        <taxon>Bacteria</taxon>
        <taxon>Pseudomonadati</taxon>
        <taxon>Pseudomonadota</taxon>
        <taxon>Gammaproteobacteria</taxon>
        <taxon>Legionellales</taxon>
        <taxon>Legionellaceae</taxon>
        <taxon>Legionella</taxon>
    </lineage>
</organism>
<evidence type="ECO:0000313" key="3">
    <source>
        <dbReference type="EMBL" id="WED43568.1"/>
    </source>
</evidence>
<sequence length="698" mass="82008">MNFLDVANRFIPGYQLLSDEIREKFQNSLVGKQFVDVVKNTQKSLNAFQNSVSFWRYIFIGIDEEKKRLKQEFDNEKERIISQISTSEEYKNLIIEIIRIHLPEAYSDFELLEENEEYSLASASFSHALLEIIPINHQLQQEDDEFSLMDPWQKTRLLFEHNQRVDALYAKKSILINRWQTQLNTSEDMAPFREIIEQKRQQKREEEIQVKLRELKARTQQLARVFPWLHSDPSILMRLQTKYREVLNEGQVDFPTIEEQGLTYLVFYHLQKITEQQFDYVTFLDFNLAQAKRLAKKIMSAFKQENVLNIDKWFTKYQADFTKELYRTLLFINNKKREISNHPPQEFLGSLSSLFWQNKTVEKTKEFLNRLADAHAFIQATGFSTQNESSFLAILDLYNYGRAADQITESKTILSSLFKPFFPLYEEYRDIAFYEKNVYLKILRTTMPLLVIAAFVTLIAALLAPLAIPELAFTVVLIPTLFVGLALATKYVALKDHVYKALREAYYGGAFEIPEFQINLRMLTIFKNEVDALAVRNFYIEEIMRCDEIEASYRVREQEGILLQEEIADKKANLLKRHTLSLEWYDIHSNINLGYEQVPKLVLARLEEAGNREYNALKAALEEDFPHLQRAVQEMVQDLKSTFRERSVTTEQTNSQRQRIIESSQENYSPRLFKPHKSLTHKANTEKLDSLVAEIRAC</sequence>
<evidence type="ECO:0000256" key="2">
    <source>
        <dbReference type="SAM" id="Phobius"/>
    </source>
</evidence>
<dbReference type="Proteomes" id="UP001222087">
    <property type="component" value="Chromosome"/>
</dbReference>
<dbReference type="EMBL" id="CP119078">
    <property type="protein sequence ID" value="WED43568.1"/>
    <property type="molecule type" value="Genomic_DNA"/>
</dbReference>
<protein>
    <submittedName>
        <fullName evidence="3">Uncharacterized protein</fullName>
    </submittedName>
</protein>
<feature type="transmembrane region" description="Helical" evidence="2">
    <location>
        <begin position="474"/>
        <end position="493"/>
    </location>
</feature>
<keyword evidence="2" id="KW-0472">Membrane</keyword>
<keyword evidence="4" id="KW-1185">Reference proteome</keyword>
<evidence type="ECO:0000313" key="4">
    <source>
        <dbReference type="Proteomes" id="UP001222087"/>
    </source>
</evidence>
<dbReference type="RefSeq" id="WP_275089377.1">
    <property type="nucleotide sequence ID" value="NZ_CP119078.1"/>
</dbReference>
<feature type="region of interest" description="Disordered" evidence="1">
    <location>
        <begin position="646"/>
        <end position="666"/>
    </location>
</feature>